<protein>
    <recommendedName>
        <fullName evidence="3">Pilus assembly protein PilP</fullName>
    </recommendedName>
</protein>
<dbReference type="Gene3D" id="2.30.30.830">
    <property type="match status" value="1"/>
</dbReference>
<evidence type="ECO:0000313" key="2">
    <source>
        <dbReference type="Proteomes" id="UP000838672"/>
    </source>
</evidence>
<dbReference type="InterPro" id="IPR007446">
    <property type="entry name" value="PilP"/>
</dbReference>
<keyword evidence="2" id="KW-1185">Reference proteome</keyword>
<evidence type="ECO:0008006" key="3">
    <source>
        <dbReference type="Google" id="ProtNLM"/>
    </source>
</evidence>
<sequence>MKNRMFSRLVLVGVSTIILSGCLARPEPLEPKFQEIYKVARKKVQPIPRVPPYKALVYKGSLLRSPFKLPSPEFRASLAGRGNDCWQPQLGDSSSPLQRFAIETMSLQGILTDPLGSELWALVATPDGQVLSVSVGEYIGSNYGRVSAIDELQIEVNEKVADGFGCWKPRKITMALPQAEVTQG</sequence>
<dbReference type="Proteomes" id="UP000838672">
    <property type="component" value="Unassembled WGS sequence"/>
</dbReference>
<dbReference type="EMBL" id="CAKLDI010000001">
    <property type="protein sequence ID" value="CAH0534592.1"/>
    <property type="molecule type" value="Genomic_DNA"/>
</dbReference>
<dbReference type="PROSITE" id="PS51257">
    <property type="entry name" value="PROKAR_LIPOPROTEIN"/>
    <property type="match status" value="1"/>
</dbReference>
<accession>A0ABN8DX23</accession>
<comment type="caution">
    <text evidence="1">The sequence shown here is derived from an EMBL/GenBank/DDBJ whole genome shotgun (WGS) entry which is preliminary data.</text>
</comment>
<reference evidence="1" key="1">
    <citation type="submission" date="2021-11" db="EMBL/GenBank/DDBJ databases">
        <authorList>
            <person name="Rodrigo-Torres L."/>
            <person name="Arahal R. D."/>
            <person name="Lucena T."/>
        </authorList>
    </citation>
    <scope>NUCLEOTIDE SEQUENCE</scope>
    <source>
        <strain evidence="1">CECT 7929</strain>
    </source>
</reference>
<evidence type="ECO:0000313" key="1">
    <source>
        <dbReference type="EMBL" id="CAH0534592.1"/>
    </source>
</evidence>
<proteinExistence type="predicted"/>
<dbReference type="RefSeq" id="WP_237467478.1">
    <property type="nucleotide sequence ID" value="NZ_CAKLDI010000001.1"/>
</dbReference>
<dbReference type="PIRSF" id="PIRSF016481">
    <property type="entry name" value="Pilus_assembly_PilP"/>
    <property type="match status" value="1"/>
</dbReference>
<name>A0ABN8DX23_9VIBR</name>
<organism evidence="1 2">
    <name type="scientific">Vibrio stylophorae</name>
    <dbReference type="NCBI Taxonomy" id="659351"/>
    <lineage>
        <taxon>Bacteria</taxon>
        <taxon>Pseudomonadati</taxon>
        <taxon>Pseudomonadota</taxon>
        <taxon>Gammaproteobacteria</taxon>
        <taxon>Vibrionales</taxon>
        <taxon>Vibrionaceae</taxon>
        <taxon>Vibrio</taxon>
    </lineage>
</organism>
<gene>
    <name evidence="1" type="ORF">VST7929_02536</name>
</gene>
<dbReference type="Pfam" id="PF04351">
    <property type="entry name" value="PilP"/>
    <property type="match status" value="1"/>
</dbReference>